<evidence type="ECO:0000259" key="2">
    <source>
        <dbReference type="Pfam" id="PF11329"/>
    </source>
</evidence>
<proteinExistence type="predicted"/>
<dbReference type="InterPro" id="IPR006311">
    <property type="entry name" value="TAT_signal"/>
</dbReference>
<dbReference type="PROSITE" id="PS51318">
    <property type="entry name" value="TAT"/>
    <property type="match status" value="1"/>
</dbReference>
<sequence length="796" mass="87102">MAINRRSFLKLLAPSLALSSLPFPVDADDAKDAVFIVIDGFDPTIPAEFLRAFVETFLEIGVPIGLIPNSNLASETKKTTAYGFRRIFAENPDMVEPVLWLPGLKELPSYFQRRAASDAIKQMSGLLEGFDGVTRHGPVTIATDASTPSNYDGLRCLGIRNVLSLFPSPSVSSTGCAQRTVCLYGSKQLMIVDVADPAPWIEEVFAEAGWRQIVFSLAGIGQISMQDLRLRAQRVSDAIGRELSLGRRFVVLPREHARWFGADQLRFVAVRIESGTDVSSAAMAAFMDELEALEIPVTDTRPSDLESEIDLLLLPDASAAFDGGGRFIRGDTTISQAASLLANGNLMRDAVVAIGPQDYGTLHARQATLDTLGRFRQDPGTRLVDVTDFFTATTAPDPVFDLLRETRRDIIGDSDPQALTGDELLADARQAWAYFERFSIPATGLCVDTADVQAGYSWLHRELTMWDLGSLFAAVMAAHEIGLISDDDFVARSELLIKALPVVPIGELLLPSEVISADTGASLSRNFNACDTGRLLSVLRELDAYPLTQGVAVEKVAQWDLDGVVIGGHVHSVINGRPVDRFRSQCAHYTARAFRAWGIPADSPYEVADAVSKTDRDMQTLLALAGLDPLGAEPLLLEALEAGLSEPSRLLADVLFSAQRREYERSGRLICMSEAPINREPWFTYQGLNVTASEERWRVNVTSSDPRFATPEFRRAIMLVNTKAAYLWDANRPSSYSSLLVRHVRDRTRLEGIGFSPGVFVATGKGMPGYSDINTNAIVLEAISFITRGRKPRSNL</sequence>
<feature type="chain" id="PRO_5046900937" evidence="1">
    <location>
        <begin position="28"/>
        <end position="796"/>
    </location>
</feature>
<dbReference type="Gene3D" id="1.50.10.140">
    <property type="match status" value="1"/>
</dbReference>
<keyword evidence="4" id="KW-1185">Reference proteome</keyword>
<dbReference type="InterPro" id="IPR021478">
    <property type="entry name" value="DUF3131"/>
</dbReference>
<reference evidence="3 4" key="1">
    <citation type="submission" date="2022-10" db="EMBL/GenBank/DDBJ databases">
        <title>Defluviimonas sp. nov., isolated from ocean surface sediments.</title>
        <authorList>
            <person name="He W."/>
            <person name="Wang L."/>
            <person name="Zhang D.-F."/>
        </authorList>
    </citation>
    <scope>NUCLEOTIDE SEQUENCE [LARGE SCALE GENOMIC DNA]</scope>
    <source>
        <strain evidence="3 4">WL0050</strain>
    </source>
</reference>
<evidence type="ECO:0000256" key="1">
    <source>
        <dbReference type="SAM" id="SignalP"/>
    </source>
</evidence>
<name>A0ABT2ZMP5_9RHOB</name>
<organism evidence="3 4">
    <name type="scientific">Albidovulum litorale</name>
    <dbReference type="NCBI Taxonomy" id="2984134"/>
    <lineage>
        <taxon>Bacteria</taxon>
        <taxon>Pseudomonadati</taxon>
        <taxon>Pseudomonadota</taxon>
        <taxon>Alphaproteobacteria</taxon>
        <taxon>Rhodobacterales</taxon>
        <taxon>Paracoccaceae</taxon>
        <taxon>Albidovulum</taxon>
    </lineage>
</organism>
<dbReference type="EMBL" id="JAOWKZ010000002">
    <property type="protein sequence ID" value="MCV2872290.1"/>
    <property type="molecule type" value="Genomic_DNA"/>
</dbReference>
<accession>A0ABT2ZMP5</accession>
<gene>
    <name evidence="3" type="ORF">OEZ71_08275</name>
</gene>
<protein>
    <submittedName>
        <fullName evidence="3">DUF3131 domain-containing protein</fullName>
    </submittedName>
</protein>
<dbReference type="Pfam" id="PF11329">
    <property type="entry name" value="DUF3131"/>
    <property type="match status" value="1"/>
</dbReference>
<evidence type="ECO:0000313" key="4">
    <source>
        <dbReference type="Proteomes" id="UP001652564"/>
    </source>
</evidence>
<dbReference type="RefSeq" id="WP_263739476.1">
    <property type="nucleotide sequence ID" value="NZ_JAOWKZ010000002.1"/>
</dbReference>
<dbReference type="Proteomes" id="UP001652564">
    <property type="component" value="Unassembled WGS sequence"/>
</dbReference>
<keyword evidence="1" id="KW-0732">Signal</keyword>
<feature type="signal peptide" evidence="1">
    <location>
        <begin position="1"/>
        <end position="27"/>
    </location>
</feature>
<evidence type="ECO:0000313" key="3">
    <source>
        <dbReference type="EMBL" id="MCV2872290.1"/>
    </source>
</evidence>
<feature type="domain" description="DUF3131" evidence="2">
    <location>
        <begin position="427"/>
        <end position="788"/>
    </location>
</feature>
<comment type="caution">
    <text evidence="3">The sequence shown here is derived from an EMBL/GenBank/DDBJ whole genome shotgun (WGS) entry which is preliminary data.</text>
</comment>